<evidence type="ECO:0000256" key="2">
    <source>
        <dbReference type="ARBA" id="ARBA00022729"/>
    </source>
</evidence>
<organism evidence="8 9">
    <name type="scientific">Flavobacterium geliluteum</name>
    <dbReference type="NCBI Taxonomy" id="2816120"/>
    <lineage>
        <taxon>Bacteria</taxon>
        <taxon>Pseudomonadati</taxon>
        <taxon>Bacteroidota</taxon>
        <taxon>Flavobacteriia</taxon>
        <taxon>Flavobacteriales</taxon>
        <taxon>Flavobacteriaceae</taxon>
        <taxon>Flavobacterium</taxon>
    </lineage>
</organism>
<dbReference type="Pfam" id="PF00561">
    <property type="entry name" value="Abhydrolase_1"/>
    <property type="match status" value="1"/>
</dbReference>
<evidence type="ECO:0000256" key="5">
    <source>
        <dbReference type="SAM" id="SignalP"/>
    </source>
</evidence>
<keyword evidence="9" id="KW-1185">Reference proteome</keyword>
<name>A0A940XC64_9FLAO</name>
<evidence type="ECO:0000256" key="3">
    <source>
        <dbReference type="ARBA" id="ARBA00022801"/>
    </source>
</evidence>
<protein>
    <submittedName>
        <fullName evidence="8">Alpha/beta fold hydrolase</fullName>
    </submittedName>
</protein>
<dbReference type="Pfam" id="PF08386">
    <property type="entry name" value="Abhydrolase_4"/>
    <property type="match status" value="1"/>
</dbReference>
<dbReference type="SUPFAM" id="SSF53474">
    <property type="entry name" value="alpha/beta-Hydrolases"/>
    <property type="match status" value="1"/>
</dbReference>
<feature type="transmembrane region" description="Helical" evidence="4">
    <location>
        <begin position="593"/>
        <end position="612"/>
    </location>
</feature>
<feature type="transmembrane region" description="Helical" evidence="4">
    <location>
        <begin position="550"/>
        <end position="573"/>
    </location>
</feature>
<feature type="domain" description="AB hydrolase-1" evidence="6">
    <location>
        <begin position="81"/>
        <end position="239"/>
    </location>
</feature>
<feature type="domain" description="Peptidase S33 tripeptidyl aminopeptidase-like C-terminal" evidence="7">
    <location>
        <begin position="387"/>
        <end position="463"/>
    </location>
</feature>
<sequence>MKNLKRLFLLLCLLPACLFSQTNTFILEKTNTFFPEEKIINQENIEWRYLNVPENWDRPTGKTIKIAVAVLKSTSKNTDSNPVVYVEGGPGAGGIEGIWNWLRHPLRENSDIVLVDVRGTGNSLPKFCPDLGKQFLEILSKNQNSMQDEQQKTIAAMACKQDLLNREIDLNSYNSKSIAKDLNALKRALKYNKWNVYGVSYGTYTAQVYANDFPQDIKSLILDSSISDISMYYNHNTENYMNSLKKVFNGCENDPNCNEQYPNLESTYYETIERLDKKPITIKVDKRIIPSGEFTYNAEDFKIAIQQSLYQKKLIEVLPLLITEFNKGNKSTLSSLVAAFSGALRLDYGAYYCVSCNEAIPYNSISEFNKETLNYKKLKGGLSFYKSDFLVCDKWNLGVDKSSKILNDLSNLPTLAVPVLVFSGSFDPITPASNGKTIVGKFKNGFLVNAPVSGHAPSFSKIGSEILNEFINNPGQNPDVKGFQSNNKVHFVTDVKVNGGVSNFANSLNEFNLLFFAPFLIAIIILLISIFNFCCALIRNRKNAAQNKFMKCLIILTSLLGLFAIIGFVLTINSTAQDNFYILAFGIPNQFDYLFIVQWTFIVFTMISILYFALKIKSISNKSVIATILFSLLLIGVYFQYWGFLF</sequence>
<dbReference type="PANTHER" id="PTHR43248:SF29">
    <property type="entry name" value="TRIPEPTIDYL AMINOPEPTIDASE"/>
    <property type="match status" value="1"/>
</dbReference>
<evidence type="ECO:0000256" key="1">
    <source>
        <dbReference type="ARBA" id="ARBA00010088"/>
    </source>
</evidence>
<dbReference type="InterPro" id="IPR000073">
    <property type="entry name" value="AB_hydrolase_1"/>
</dbReference>
<evidence type="ECO:0000256" key="4">
    <source>
        <dbReference type="SAM" id="Phobius"/>
    </source>
</evidence>
<dbReference type="EMBL" id="JAGFBV010000003">
    <property type="protein sequence ID" value="MBP4137075.1"/>
    <property type="molecule type" value="Genomic_DNA"/>
</dbReference>
<feature type="transmembrane region" description="Helical" evidence="4">
    <location>
        <begin position="513"/>
        <end position="538"/>
    </location>
</feature>
<dbReference type="PANTHER" id="PTHR43248">
    <property type="entry name" value="2-SUCCINYL-6-HYDROXY-2,4-CYCLOHEXADIENE-1-CARBOXYLATE SYNTHASE"/>
    <property type="match status" value="1"/>
</dbReference>
<feature type="transmembrane region" description="Helical" evidence="4">
    <location>
        <begin position="624"/>
        <end position="644"/>
    </location>
</feature>
<reference evidence="8 9" key="1">
    <citation type="submission" date="2021-03" db="EMBL/GenBank/DDBJ databases">
        <title>Flavobacterium Flabelliformis Sp. Nov. And Flavobacterium Geliluteum Sp. Nov., Two Novel Multidrug Resistant Psychrophilic Species Isolated From Antarctica.</title>
        <authorList>
            <person name="Kralova S."/>
            <person name="Busse H.J."/>
            <person name="Bezdicek M."/>
            <person name="Nykrynova M."/>
            <person name="Kroupova E."/>
            <person name="Krsek D."/>
            <person name="Sedlacek I."/>
        </authorList>
    </citation>
    <scope>NUCLEOTIDE SEQUENCE [LARGE SCALE GENOMIC DNA]</scope>
    <source>
        <strain evidence="8 9">P7388</strain>
    </source>
</reference>
<comment type="similarity">
    <text evidence="1">Belongs to the peptidase S33 family.</text>
</comment>
<dbReference type="Proteomes" id="UP000675047">
    <property type="component" value="Unassembled WGS sequence"/>
</dbReference>
<keyword evidence="3 8" id="KW-0378">Hydrolase</keyword>
<dbReference type="InterPro" id="IPR051601">
    <property type="entry name" value="Serine_prot/Carboxylest_S33"/>
</dbReference>
<keyword evidence="4" id="KW-0472">Membrane</keyword>
<dbReference type="GO" id="GO:0016787">
    <property type="term" value="F:hydrolase activity"/>
    <property type="evidence" value="ECO:0007669"/>
    <property type="project" value="UniProtKB-KW"/>
</dbReference>
<keyword evidence="4" id="KW-0812">Transmembrane</keyword>
<dbReference type="InterPro" id="IPR013595">
    <property type="entry name" value="Pept_S33_TAP-like_C"/>
</dbReference>
<evidence type="ECO:0000313" key="8">
    <source>
        <dbReference type="EMBL" id="MBP4137075.1"/>
    </source>
</evidence>
<proteinExistence type="inferred from homology"/>
<comment type="caution">
    <text evidence="8">The sequence shown here is derived from an EMBL/GenBank/DDBJ whole genome shotgun (WGS) entry which is preliminary data.</text>
</comment>
<dbReference type="InterPro" id="IPR029058">
    <property type="entry name" value="AB_hydrolase_fold"/>
</dbReference>
<feature type="signal peptide" evidence="5">
    <location>
        <begin position="1"/>
        <end position="22"/>
    </location>
</feature>
<dbReference type="Gene3D" id="3.40.50.1820">
    <property type="entry name" value="alpha/beta hydrolase"/>
    <property type="match status" value="1"/>
</dbReference>
<evidence type="ECO:0000259" key="7">
    <source>
        <dbReference type="Pfam" id="PF08386"/>
    </source>
</evidence>
<feature type="chain" id="PRO_5036907467" evidence="5">
    <location>
        <begin position="23"/>
        <end position="646"/>
    </location>
</feature>
<evidence type="ECO:0000313" key="9">
    <source>
        <dbReference type="Proteomes" id="UP000675047"/>
    </source>
</evidence>
<keyword evidence="4" id="KW-1133">Transmembrane helix</keyword>
<accession>A0A940XC64</accession>
<dbReference type="RefSeq" id="WP_210665116.1">
    <property type="nucleotide sequence ID" value="NZ_JAGFBV010000003.1"/>
</dbReference>
<keyword evidence="2 5" id="KW-0732">Signal</keyword>
<dbReference type="AlphaFoldDB" id="A0A940XC64"/>
<evidence type="ECO:0000259" key="6">
    <source>
        <dbReference type="Pfam" id="PF00561"/>
    </source>
</evidence>
<gene>
    <name evidence="8" type="ORF">J3495_03155</name>
</gene>